<reference evidence="2 3" key="1">
    <citation type="journal article" date="2016" name="Front. Microbiol.">
        <title>Genomic Resource of Rice Seed Associated Bacteria.</title>
        <authorList>
            <person name="Midha S."/>
            <person name="Bansal K."/>
            <person name="Sharma S."/>
            <person name="Kumar N."/>
            <person name="Patil P.P."/>
            <person name="Chaudhry V."/>
            <person name="Patil P.B."/>
        </authorList>
    </citation>
    <scope>NUCLEOTIDE SEQUENCE [LARGE SCALE GENOMIC DNA]</scope>
    <source>
        <strain evidence="2 3">NS226</strain>
    </source>
</reference>
<dbReference type="OrthoDB" id="7908898at2"/>
<dbReference type="PATRIC" id="fig|401562.3.peg.2356"/>
<evidence type="ECO:0000256" key="1">
    <source>
        <dbReference type="SAM" id="MobiDB-lite"/>
    </source>
</evidence>
<gene>
    <name evidence="2" type="ORF">NS226_13785</name>
</gene>
<accession>A0A175R6Q0</accession>
<protein>
    <submittedName>
        <fullName evidence="2">Uncharacterized protein</fullName>
    </submittedName>
</protein>
<dbReference type="EMBL" id="LDPZ01000026">
    <property type="protein sequence ID" value="KTQ94997.1"/>
    <property type="molecule type" value="Genomic_DNA"/>
</dbReference>
<dbReference type="AlphaFoldDB" id="A0A175R6Q0"/>
<name>A0A175R6Q0_9HYPH</name>
<feature type="region of interest" description="Disordered" evidence="1">
    <location>
        <begin position="23"/>
        <end position="54"/>
    </location>
</feature>
<evidence type="ECO:0000313" key="2">
    <source>
        <dbReference type="EMBL" id="KTQ94997.1"/>
    </source>
</evidence>
<proteinExistence type="predicted"/>
<feature type="compositionally biased region" description="Polar residues" evidence="1">
    <location>
        <begin position="41"/>
        <end position="52"/>
    </location>
</feature>
<evidence type="ECO:0000313" key="3">
    <source>
        <dbReference type="Proteomes" id="UP000078272"/>
    </source>
</evidence>
<dbReference type="Proteomes" id="UP000078272">
    <property type="component" value="Unassembled WGS sequence"/>
</dbReference>
<sequence>MNVDDRDATFDRLRAVPFEELKSDGSALPSESAPVDASSGAFATSPQESHGSIRSGAIYEAVPADPPFHLRHPFVIDGVRHDRLLFRPPAFEDVEAVMHGRISELEMHARMADVPVSVLRALRWVDSEIAHFIARSLAPEIER</sequence>
<comment type="caution">
    <text evidence="2">The sequence shown here is derived from an EMBL/GenBank/DDBJ whole genome shotgun (WGS) entry which is preliminary data.</text>
</comment>
<organism evidence="2 3">
    <name type="scientific">Aureimonas ureilytica</name>
    <dbReference type="NCBI Taxonomy" id="401562"/>
    <lineage>
        <taxon>Bacteria</taxon>
        <taxon>Pseudomonadati</taxon>
        <taxon>Pseudomonadota</taxon>
        <taxon>Alphaproteobacteria</taxon>
        <taxon>Hyphomicrobiales</taxon>
        <taxon>Aurantimonadaceae</taxon>
        <taxon>Aureimonas</taxon>
    </lineage>
</organism>
<dbReference type="RefSeq" id="WP_058635471.1">
    <property type="nucleotide sequence ID" value="NZ_LDPZ01000026.1"/>
</dbReference>